<dbReference type="AlphaFoldDB" id="A0A072NLI1"/>
<dbReference type="Proteomes" id="UP000027936">
    <property type="component" value="Unassembled WGS sequence"/>
</dbReference>
<dbReference type="PATRIC" id="fig|1348973.3.peg.2987"/>
<comment type="caution">
    <text evidence="6">The sequence shown here is derived from an EMBL/GenBank/DDBJ whole genome shotgun (WGS) entry which is preliminary data.</text>
</comment>
<organism evidence="6 7">
    <name type="scientific">Schinkia azotoformans MEV2011</name>
    <dbReference type="NCBI Taxonomy" id="1348973"/>
    <lineage>
        <taxon>Bacteria</taxon>
        <taxon>Bacillati</taxon>
        <taxon>Bacillota</taxon>
        <taxon>Bacilli</taxon>
        <taxon>Bacillales</taxon>
        <taxon>Bacillaceae</taxon>
        <taxon>Calidifontibacillus/Schinkia group</taxon>
        <taxon>Schinkia</taxon>
    </lineage>
</organism>
<gene>
    <name evidence="4" type="primary">vmlR</name>
    <name evidence="6" type="ORF">M670_03089</name>
</gene>
<comment type="function">
    <text evidence="4">Recognizes and binds in the vacant E-site of ribosomes stalled by some peptidyltransferase center (PTC)-targeting antibiotics. Makes contact with the PTC and both ribosomal subunits. Induces conformational changes in the P-site, which allows it to dislodge the antibiotic from its PTC binding site.</text>
</comment>
<dbReference type="SUPFAM" id="SSF52540">
    <property type="entry name" value="P-loop containing nucleoside triphosphate hydrolases"/>
    <property type="match status" value="2"/>
</dbReference>
<keyword evidence="4" id="KW-0046">Antibiotic resistance</keyword>
<dbReference type="InterPro" id="IPR032781">
    <property type="entry name" value="ABC_tran_Xtn"/>
</dbReference>
<dbReference type="SMART" id="SM00382">
    <property type="entry name" value="AAA"/>
    <property type="match status" value="2"/>
</dbReference>
<dbReference type="InterPro" id="IPR043684">
    <property type="entry name" value="VmlR"/>
</dbReference>
<keyword evidence="4" id="KW-0820">tRNA-binding</keyword>
<dbReference type="InterPro" id="IPR003439">
    <property type="entry name" value="ABC_transporter-like_ATP-bd"/>
</dbReference>
<dbReference type="InterPro" id="IPR027417">
    <property type="entry name" value="P-loop_NTPase"/>
</dbReference>
<dbReference type="FunFam" id="3.40.50.300:FF:000309">
    <property type="entry name" value="ABC transporter ATP-binding protein"/>
    <property type="match status" value="1"/>
</dbReference>
<accession>A0A072NLI1</accession>
<sequence length="544" mass="62529">MRELLKLQNIGYEVNDVTVFEDVNASVQEGDRIGIIGKNGAGKSTLLQLINKTLVPTKGQFRWLVQSPEIVLVEQETENFSVEELTHCESKLLEKWHVPTGDFSQLSGGEKLKARLAKGLARATDLLLLDEPTNHLDEPSKELLKEQLQQFKGTIILVSHDRYFLDEVATKIWSIEGRKLIEHKGNYSSYMDARKQKRLTQAREYEKQQKMVEQIEGQINELTSWSKKAHAQSTKKEGFKEYYRVKAKRMDSQVKSKQKRLEKELEKAKVERVEPEYTVRFSMKANTKVGKRFLEVKNLSKAFDGRTLFKDVNFTIQHGEKLALIGSNGSGKTTLIKIIMGEETAQGNVWVSPSAEIGYLTQEVFDLPLAQTPEQLFYRETFEARGQVQNLMKHLGFTASQWKEPIAAMSMGERVKCKLMAYILEEKDVLILDEPTNHLDLASREQLENTLSLYNGTLLVVSHDRYFLEKTTSGKLEISNNRIHRQWKEPVQNNDSKEELWLKLETERQEVLGKLSFLTPKDQAYAELDLKFNELTKQIKSLGK</sequence>
<evidence type="ECO:0000256" key="3">
    <source>
        <dbReference type="ARBA" id="ARBA00022840"/>
    </source>
</evidence>
<dbReference type="Pfam" id="PF00005">
    <property type="entry name" value="ABC_tran"/>
    <property type="match status" value="2"/>
</dbReference>
<dbReference type="InterPro" id="IPR003593">
    <property type="entry name" value="AAA+_ATPase"/>
</dbReference>
<dbReference type="PANTHER" id="PTHR19211">
    <property type="entry name" value="ATP-BINDING TRANSPORT PROTEIN-RELATED"/>
    <property type="match status" value="1"/>
</dbReference>
<feature type="domain" description="ABC transporter" evidence="5">
    <location>
        <begin position="5"/>
        <end position="202"/>
    </location>
</feature>
<dbReference type="GO" id="GO:0016887">
    <property type="term" value="F:ATP hydrolysis activity"/>
    <property type="evidence" value="ECO:0007669"/>
    <property type="project" value="InterPro"/>
</dbReference>
<dbReference type="GO" id="GO:0005737">
    <property type="term" value="C:cytoplasm"/>
    <property type="evidence" value="ECO:0007669"/>
    <property type="project" value="UniProtKB-SubCell"/>
</dbReference>
<proteinExistence type="inferred from homology"/>
<keyword evidence="4" id="KW-0694">RNA-binding</keyword>
<evidence type="ECO:0000259" key="5">
    <source>
        <dbReference type="PROSITE" id="PS50893"/>
    </source>
</evidence>
<dbReference type="FunFam" id="3.40.50.300:FF:001634">
    <property type="entry name" value="ABC transporter ATP-binding protein"/>
    <property type="match status" value="1"/>
</dbReference>
<feature type="domain" description="ABC transporter" evidence="5">
    <location>
        <begin position="294"/>
        <end position="506"/>
    </location>
</feature>
<feature type="binding site" evidence="4">
    <location>
        <begin position="37"/>
        <end position="44"/>
    </location>
    <ligand>
        <name>ATP</name>
        <dbReference type="ChEBI" id="CHEBI:30616"/>
        <label>1</label>
    </ligand>
</feature>
<dbReference type="CDD" id="cd03221">
    <property type="entry name" value="ABCF_EF-3"/>
    <property type="match status" value="2"/>
</dbReference>
<dbReference type="NCBIfam" id="NF000355">
    <property type="entry name" value="ribo_prot_ABC_F"/>
    <property type="match status" value="1"/>
</dbReference>
<evidence type="ECO:0000256" key="1">
    <source>
        <dbReference type="ARBA" id="ARBA00022737"/>
    </source>
</evidence>
<dbReference type="Pfam" id="PF12848">
    <property type="entry name" value="ABC_tran_Xtn"/>
    <property type="match status" value="1"/>
</dbReference>
<dbReference type="HAMAP" id="MF_00846">
    <property type="entry name" value="VmlR"/>
    <property type="match status" value="1"/>
</dbReference>
<evidence type="ECO:0000256" key="4">
    <source>
        <dbReference type="HAMAP-Rule" id="MF_00846"/>
    </source>
</evidence>
<feature type="binding site" evidence="4">
    <location>
        <begin position="326"/>
        <end position="333"/>
    </location>
    <ligand>
        <name>ATP</name>
        <dbReference type="ChEBI" id="CHEBI:30616"/>
        <label>2</label>
    </ligand>
</feature>
<name>A0A072NLI1_SCHAZ</name>
<dbReference type="PANTHER" id="PTHR19211:SF100">
    <property type="entry name" value="RIBOSOME PROTECTION PROTEIN VMLR"/>
    <property type="match status" value="1"/>
</dbReference>
<comment type="subcellular location">
    <subcellularLocation>
        <location evidence="4">Cytoplasm</location>
    </subcellularLocation>
    <text evidence="4">Does not stably associate with ribosomes.</text>
</comment>
<evidence type="ECO:0000313" key="7">
    <source>
        <dbReference type="Proteomes" id="UP000027936"/>
    </source>
</evidence>
<keyword evidence="4" id="KW-0699">rRNA-binding</keyword>
<evidence type="ECO:0000256" key="2">
    <source>
        <dbReference type="ARBA" id="ARBA00022741"/>
    </source>
</evidence>
<keyword evidence="4" id="KW-0963">Cytoplasm</keyword>
<evidence type="ECO:0000313" key="6">
    <source>
        <dbReference type="EMBL" id="KEF37783.1"/>
    </source>
</evidence>
<dbReference type="EMBL" id="JJRY01000012">
    <property type="protein sequence ID" value="KEF37783.1"/>
    <property type="molecule type" value="Genomic_DNA"/>
</dbReference>
<comment type="similarity">
    <text evidence="4">Belongs to the ABC transporter superfamily. ABCF family. ARE2 subfamily.</text>
</comment>
<dbReference type="OrthoDB" id="9760950at2"/>
<dbReference type="GO" id="GO:0005524">
    <property type="term" value="F:ATP binding"/>
    <property type="evidence" value="ECO:0007669"/>
    <property type="project" value="UniProtKB-UniRule"/>
</dbReference>
<feature type="region of interest" description="Antibiotic resistance domain (ARD)" evidence="4">
    <location>
        <begin position="185"/>
        <end position="291"/>
    </location>
</feature>
<keyword evidence="2 4" id="KW-0547">Nucleotide-binding</keyword>
<dbReference type="GO" id="GO:0046677">
    <property type="term" value="P:response to antibiotic"/>
    <property type="evidence" value="ECO:0007669"/>
    <property type="project" value="UniProtKB-KW"/>
</dbReference>
<keyword evidence="1 4" id="KW-0677">Repeat</keyword>
<keyword evidence="3 4" id="KW-0067">ATP-binding</keyword>
<dbReference type="GO" id="GO:0072344">
    <property type="term" value="P:rescue of stalled ribosome"/>
    <property type="evidence" value="ECO:0007669"/>
    <property type="project" value="UniProtKB-UniRule"/>
</dbReference>
<dbReference type="InterPro" id="IPR050611">
    <property type="entry name" value="ABCF"/>
</dbReference>
<dbReference type="GO" id="GO:0000049">
    <property type="term" value="F:tRNA binding"/>
    <property type="evidence" value="ECO:0007669"/>
    <property type="project" value="UniProtKB-UniRule"/>
</dbReference>
<comment type="subunit">
    <text evidence="4">Binds within the E-site of the 70S ribosome, where it contacts ribosomal proteins of the large and small subunit, the 16 and 23S rRNAs and the acceptor arm of the P-site tRNA.</text>
</comment>
<dbReference type="Gene3D" id="3.40.50.300">
    <property type="entry name" value="P-loop containing nucleotide triphosphate hydrolases"/>
    <property type="match status" value="3"/>
</dbReference>
<dbReference type="PROSITE" id="PS50893">
    <property type="entry name" value="ABC_TRANSPORTER_2"/>
    <property type="match status" value="2"/>
</dbReference>
<comment type="domain">
    <text evidence="4">The antibiotic resistance domain (ARD) is packed between the 23S rRNA and the acceptor arm of the P-site tRNA and inserts into the peptidyltransferase center (PTC). The C-terminal extension (CTE) contacts the small ribosomal subunit, positioned in the Shine-Dalgarno-anti-Shine-Dalgarno cavity.</text>
</comment>
<dbReference type="GO" id="GO:0019843">
    <property type="term" value="F:rRNA binding"/>
    <property type="evidence" value="ECO:0007669"/>
    <property type="project" value="UniProtKB-UniRule"/>
</dbReference>
<protein>
    <recommendedName>
        <fullName evidence="4">Ribosome protection protein VmlR</fullName>
    </recommendedName>
</protein>
<dbReference type="RefSeq" id="WP_035196566.1">
    <property type="nucleotide sequence ID" value="NZ_JJRY01000012.1"/>
</dbReference>
<reference evidence="6 7" key="1">
    <citation type="submission" date="2014-04" db="EMBL/GenBank/DDBJ databases">
        <title>Draft genome sequence of Bacillus azotoformans MEV2011, a (co-) denitrifying strain unable to grow in the presence of oxygen.</title>
        <authorList>
            <person name="Nielsen M."/>
            <person name="Schreiber L."/>
            <person name="Finster K."/>
            <person name="Schramm A."/>
        </authorList>
    </citation>
    <scope>NUCLEOTIDE SEQUENCE [LARGE SCALE GENOMIC DNA]</scope>
    <source>
        <strain evidence="6 7">MEV2011</strain>
    </source>
</reference>